<dbReference type="SUPFAM" id="SSF52266">
    <property type="entry name" value="SGNH hydrolase"/>
    <property type="match status" value="1"/>
</dbReference>
<dbReference type="InterPro" id="IPR051058">
    <property type="entry name" value="GDSL_Est/Lipase"/>
</dbReference>
<dbReference type="Gene3D" id="3.40.50.1110">
    <property type="entry name" value="SGNH hydrolase"/>
    <property type="match status" value="1"/>
</dbReference>
<dbReference type="GO" id="GO:0016788">
    <property type="term" value="F:hydrolase activity, acting on ester bonds"/>
    <property type="evidence" value="ECO:0007669"/>
    <property type="project" value="InterPro"/>
</dbReference>
<evidence type="ECO:0000256" key="4">
    <source>
        <dbReference type="SAM" id="SignalP"/>
    </source>
</evidence>
<reference evidence="5" key="2">
    <citation type="submission" date="2023-06" db="EMBL/GenBank/DDBJ databases">
        <authorList>
            <person name="Ma L."/>
            <person name="Liu K.-W."/>
            <person name="Li Z."/>
            <person name="Hsiao Y.-Y."/>
            <person name="Qi Y."/>
            <person name="Fu T."/>
            <person name="Tang G."/>
            <person name="Zhang D."/>
            <person name="Sun W.-H."/>
            <person name="Liu D.-K."/>
            <person name="Li Y."/>
            <person name="Chen G.-Z."/>
            <person name="Liu X.-D."/>
            <person name="Liao X.-Y."/>
            <person name="Jiang Y.-T."/>
            <person name="Yu X."/>
            <person name="Hao Y."/>
            <person name="Huang J."/>
            <person name="Zhao X.-W."/>
            <person name="Ke S."/>
            <person name="Chen Y.-Y."/>
            <person name="Wu W.-L."/>
            <person name="Hsu J.-L."/>
            <person name="Lin Y.-F."/>
            <person name="Huang M.-D."/>
            <person name="Li C.-Y."/>
            <person name="Huang L."/>
            <person name="Wang Z.-W."/>
            <person name="Zhao X."/>
            <person name="Zhong W.-Y."/>
            <person name="Peng D.-H."/>
            <person name="Ahmad S."/>
            <person name="Lan S."/>
            <person name="Zhang J.-S."/>
            <person name="Tsai W.-C."/>
            <person name="Van De Peer Y."/>
            <person name="Liu Z.-J."/>
        </authorList>
    </citation>
    <scope>NUCLEOTIDE SEQUENCE</scope>
    <source>
        <strain evidence="5">SCP</strain>
        <tissue evidence="5">Leaves</tissue>
    </source>
</reference>
<dbReference type="AlphaFoldDB" id="A0AAV9B9M3"/>
<dbReference type="EMBL" id="JAUJYN010000004">
    <property type="protein sequence ID" value="KAK1273017.1"/>
    <property type="molecule type" value="Genomic_DNA"/>
</dbReference>
<dbReference type="GO" id="GO:0016042">
    <property type="term" value="P:lipid catabolic process"/>
    <property type="evidence" value="ECO:0007669"/>
    <property type="project" value="UniProtKB-KW"/>
</dbReference>
<dbReference type="InterPro" id="IPR001087">
    <property type="entry name" value="GDSL"/>
</dbReference>
<keyword evidence="3" id="KW-0442">Lipid degradation</keyword>
<dbReference type="Proteomes" id="UP001179952">
    <property type="component" value="Unassembled WGS sequence"/>
</dbReference>
<dbReference type="PANTHER" id="PTHR45648">
    <property type="entry name" value="GDSL LIPASE/ACYLHYDROLASE FAMILY PROTEIN (AFU_ORTHOLOGUE AFUA_4G14700)"/>
    <property type="match status" value="1"/>
</dbReference>
<name>A0AAV9B9M3_ACOGR</name>
<dbReference type="InterPro" id="IPR035669">
    <property type="entry name" value="SGNH_plant_lipase-like"/>
</dbReference>
<organism evidence="5 6">
    <name type="scientific">Acorus gramineus</name>
    <name type="common">Dwarf sweet flag</name>
    <dbReference type="NCBI Taxonomy" id="55184"/>
    <lineage>
        <taxon>Eukaryota</taxon>
        <taxon>Viridiplantae</taxon>
        <taxon>Streptophyta</taxon>
        <taxon>Embryophyta</taxon>
        <taxon>Tracheophyta</taxon>
        <taxon>Spermatophyta</taxon>
        <taxon>Magnoliopsida</taxon>
        <taxon>Liliopsida</taxon>
        <taxon>Acoraceae</taxon>
        <taxon>Acorus</taxon>
    </lineage>
</organism>
<evidence type="ECO:0000256" key="1">
    <source>
        <dbReference type="ARBA" id="ARBA00008668"/>
    </source>
</evidence>
<evidence type="ECO:0000256" key="3">
    <source>
        <dbReference type="ARBA" id="ARBA00022963"/>
    </source>
</evidence>
<keyword evidence="2" id="KW-0378">Hydrolase</keyword>
<proteinExistence type="inferred from homology"/>
<keyword evidence="6" id="KW-1185">Reference proteome</keyword>
<evidence type="ECO:0000313" key="6">
    <source>
        <dbReference type="Proteomes" id="UP001179952"/>
    </source>
</evidence>
<comment type="similarity">
    <text evidence="1">Belongs to the 'GDSL' lipolytic enzyme family.</text>
</comment>
<feature type="chain" id="PRO_5043474146" evidence="4">
    <location>
        <begin position="27"/>
        <end position="358"/>
    </location>
</feature>
<dbReference type="PANTHER" id="PTHR45648:SF172">
    <property type="entry name" value="(WILD MALAYSIAN BANANA) HYPOTHETICAL PROTEIN"/>
    <property type="match status" value="1"/>
</dbReference>
<comment type="caution">
    <text evidence="5">The sequence shown here is derived from an EMBL/GenBank/DDBJ whole genome shotgun (WGS) entry which is preliminary data.</text>
</comment>
<reference evidence="5" key="1">
    <citation type="journal article" date="2023" name="Nat. Commun.">
        <title>Diploid and tetraploid genomes of Acorus and the evolution of monocots.</title>
        <authorList>
            <person name="Ma L."/>
            <person name="Liu K.W."/>
            <person name="Li Z."/>
            <person name="Hsiao Y.Y."/>
            <person name="Qi Y."/>
            <person name="Fu T."/>
            <person name="Tang G.D."/>
            <person name="Zhang D."/>
            <person name="Sun W.H."/>
            <person name="Liu D.K."/>
            <person name="Li Y."/>
            <person name="Chen G.Z."/>
            <person name="Liu X.D."/>
            <person name="Liao X.Y."/>
            <person name="Jiang Y.T."/>
            <person name="Yu X."/>
            <person name="Hao Y."/>
            <person name="Huang J."/>
            <person name="Zhao X.W."/>
            <person name="Ke S."/>
            <person name="Chen Y.Y."/>
            <person name="Wu W.L."/>
            <person name="Hsu J.L."/>
            <person name="Lin Y.F."/>
            <person name="Huang M.D."/>
            <person name="Li C.Y."/>
            <person name="Huang L."/>
            <person name="Wang Z.W."/>
            <person name="Zhao X."/>
            <person name="Zhong W.Y."/>
            <person name="Peng D.H."/>
            <person name="Ahmad S."/>
            <person name="Lan S."/>
            <person name="Zhang J.S."/>
            <person name="Tsai W.C."/>
            <person name="Van de Peer Y."/>
            <person name="Liu Z.J."/>
        </authorList>
    </citation>
    <scope>NUCLEOTIDE SEQUENCE</scope>
    <source>
        <strain evidence="5">SCP</strain>
    </source>
</reference>
<dbReference type="Pfam" id="PF00657">
    <property type="entry name" value="Lipase_GDSL"/>
    <property type="match status" value="1"/>
</dbReference>
<accession>A0AAV9B9M3</accession>
<dbReference type="CDD" id="cd01837">
    <property type="entry name" value="SGNH_plant_lipase_like"/>
    <property type="match status" value="1"/>
</dbReference>
<protein>
    <submittedName>
        <fullName evidence="5">GDSL esterase/lipase</fullName>
    </submittedName>
</protein>
<keyword evidence="3" id="KW-0443">Lipid metabolism</keyword>
<feature type="signal peptide" evidence="4">
    <location>
        <begin position="1"/>
        <end position="26"/>
    </location>
</feature>
<sequence>MEGKGLHILLSSLSLVALLAIQSTDASVPEIYVFGDSTADVGNNNYLPMNAAKANFPFNGVDFPGGTPTGRFSNGYIGVDFMAKLYGFKRSPPPFLSLTPETIKKKIFSGVNFASGGSGILDTTGNEIPMTLQVHYFSTVVSNMTSHIGPASVHRLLSESLFLISIGANDIFADFAKFGPQNDTHKDEYVAILTSKYEDHLKKLYNLGARKIGIFGMGLLGCCPALRTKTPSGDCIEDLNLYARKFNRATKSMLRRLSSSLEGMKYTFGDSVKFWSKIFQHPSLYGLKELKSACCGGGRFNGESPCMPNATYCPNRQQYLFWDMFHPSQAAYKLIAQAFYDVGSLRFVSPITFKQLAA</sequence>
<evidence type="ECO:0000313" key="5">
    <source>
        <dbReference type="EMBL" id="KAK1273017.1"/>
    </source>
</evidence>
<evidence type="ECO:0000256" key="2">
    <source>
        <dbReference type="ARBA" id="ARBA00022801"/>
    </source>
</evidence>
<gene>
    <name evidence="5" type="ORF">QJS04_geneDACA009700</name>
</gene>
<keyword evidence="4" id="KW-0732">Signal</keyword>
<dbReference type="InterPro" id="IPR036514">
    <property type="entry name" value="SGNH_hydro_sf"/>
</dbReference>